<dbReference type="PROSITE" id="PS50885">
    <property type="entry name" value="HAMP"/>
    <property type="match status" value="1"/>
</dbReference>
<dbReference type="PANTHER" id="PTHR32089">
    <property type="entry name" value="METHYL-ACCEPTING CHEMOTAXIS PROTEIN MCPB"/>
    <property type="match status" value="1"/>
</dbReference>
<evidence type="ECO:0000259" key="8">
    <source>
        <dbReference type="PROSITE" id="PS50885"/>
    </source>
</evidence>
<dbReference type="Pfam" id="PF17201">
    <property type="entry name" value="Cache_3-Cache_2"/>
    <property type="match status" value="1"/>
</dbReference>
<dbReference type="InterPro" id="IPR004090">
    <property type="entry name" value="Chemotax_Me-accpt_rcpt"/>
</dbReference>
<dbReference type="GO" id="GO:0004888">
    <property type="term" value="F:transmembrane signaling receptor activity"/>
    <property type="evidence" value="ECO:0007669"/>
    <property type="project" value="InterPro"/>
</dbReference>
<dbReference type="AlphaFoldDB" id="A0A919VSS6"/>
<feature type="domain" description="Methyl-accepting transducer" evidence="7">
    <location>
        <begin position="455"/>
        <end position="677"/>
    </location>
</feature>
<name>A0A919VSS6_9ACTN</name>
<dbReference type="RefSeq" id="WP_212991866.1">
    <property type="nucleotide sequence ID" value="NZ_BAABEA010000026.1"/>
</dbReference>
<evidence type="ECO:0000313" key="10">
    <source>
        <dbReference type="Proteomes" id="UP000681340"/>
    </source>
</evidence>
<keyword evidence="10" id="KW-1185">Reference proteome</keyword>
<dbReference type="Gene3D" id="3.30.450.20">
    <property type="entry name" value="PAS domain"/>
    <property type="match status" value="1"/>
</dbReference>
<sequence length="711" mass="72480">MGFQISHKLLALGLGGVVSTAAVLVGVGAWQSDAFADKTGAAVTALNAEDLDQTTGNVTRLVGSVGDEVQSGVDSDMQAADALLKQRGGLRLDGDTTTWTATNQLSQAKQSVTLPRATVGGRWLGQNTDVKKPTPFVDDVQSLLGGTVTVFQRMNDAGDLLRVATNVRAKTGNRAIGTFIPAVTAEGTPNAVAAAIKAGKPYRGVAQVVDTWYISAYDPVKDASGKVIGALYVGVQQAAALQNLTDAIAATSVRENGWVTVYSTAKADTGRVIASSLDGAVGRTDLDAKDAAGTEYVKEIVGQAPQLEGGQTWRRTYRLPGSAGAEAGPTTTTVAYYAPYSWAIAVGGYDADAAGAVNAVRDGRRTMLTAFLIAAVLLAVVGGLFAAWQARRISSRLGGLTAALARLAQRDLTVSVPPSAQDEIGRAGTALNTAVAELREVMVEVTNASDGVSRSAGQVAATGSELTTSAEDASGQAGAASVAAEGISHVVQTVAAGAEEMGASIGEISSNAQDAARAGRDGVGLTETASGVIDELRVSTTKIADVVRLIASIAEQTNLLALNATIEAARAGDLGKGFAVVAGEVKELAQETARATDDVTARVAAIEGDTARAVEAINAITATIAQVNDYQTAIAAAVEEQAATTAEMARNISEVATGSQDIAVGITAVSGAVDSTRSAVAVSHRAADELNATARRLTELVGRFTVAKSGR</sequence>
<dbReference type="GO" id="GO:0006935">
    <property type="term" value="P:chemotaxis"/>
    <property type="evidence" value="ECO:0007669"/>
    <property type="project" value="InterPro"/>
</dbReference>
<comment type="similarity">
    <text evidence="4">Belongs to the methyl-accepting chemotaxis (MCP) protein family.</text>
</comment>
<evidence type="ECO:0000256" key="4">
    <source>
        <dbReference type="ARBA" id="ARBA00029447"/>
    </source>
</evidence>
<evidence type="ECO:0000256" key="5">
    <source>
        <dbReference type="PROSITE-ProRule" id="PRU00284"/>
    </source>
</evidence>
<keyword evidence="3 5" id="KW-0807">Transducer</keyword>
<evidence type="ECO:0000313" key="9">
    <source>
        <dbReference type="EMBL" id="GIM74140.1"/>
    </source>
</evidence>
<dbReference type="Pfam" id="PF00015">
    <property type="entry name" value="MCPsignal"/>
    <property type="match status" value="1"/>
</dbReference>
<keyword evidence="2 6" id="KW-1133">Transmembrane helix</keyword>
<protein>
    <recommendedName>
        <fullName evidence="11">Methyl-accepting chemotaxis protein</fullName>
    </recommendedName>
</protein>
<dbReference type="GO" id="GO:0016020">
    <property type="term" value="C:membrane"/>
    <property type="evidence" value="ECO:0007669"/>
    <property type="project" value="InterPro"/>
</dbReference>
<feature type="transmembrane region" description="Helical" evidence="6">
    <location>
        <begin position="9"/>
        <end position="30"/>
    </location>
</feature>
<dbReference type="SUPFAM" id="SSF103190">
    <property type="entry name" value="Sensory domain-like"/>
    <property type="match status" value="1"/>
</dbReference>
<dbReference type="Proteomes" id="UP000681340">
    <property type="component" value="Unassembled WGS sequence"/>
</dbReference>
<dbReference type="GO" id="GO:0015936">
    <property type="term" value="P:coenzyme A metabolic process"/>
    <property type="evidence" value="ECO:0007669"/>
    <property type="project" value="InterPro"/>
</dbReference>
<keyword evidence="6" id="KW-0472">Membrane</keyword>
<dbReference type="GO" id="GO:0007165">
    <property type="term" value="P:signal transduction"/>
    <property type="evidence" value="ECO:0007669"/>
    <property type="project" value="UniProtKB-KW"/>
</dbReference>
<gene>
    <name evidence="9" type="ORF">Aau02nite_59470</name>
</gene>
<accession>A0A919VSS6</accession>
<evidence type="ECO:0000259" key="7">
    <source>
        <dbReference type="PROSITE" id="PS50111"/>
    </source>
</evidence>
<keyword evidence="1 6" id="KW-0812">Transmembrane</keyword>
<evidence type="ECO:0000256" key="3">
    <source>
        <dbReference type="ARBA" id="ARBA00023224"/>
    </source>
</evidence>
<dbReference type="CDD" id="cd06225">
    <property type="entry name" value="HAMP"/>
    <property type="match status" value="1"/>
</dbReference>
<evidence type="ECO:0000256" key="2">
    <source>
        <dbReference type="ARBA" id="ARBA00022989"/>
    </source>
</evidence>
<reference evidence="9" key="1">
    <citation type="submission" date="2021-03" db="EMBL/GenBank/DDBJ databases">
        <title>Whole genome shotgun sequence of Actinoplanes auranticolor NBRC 12245.</title>
        <authorList>
            <person name="Komaki H."/>
            <person name="Tamura T."/>
        </authorList>
    </citation>
    <scope>NUCLEOTIDE SEQUENCE</scope>
    <source>
        <strain evidence="9">NBRC 12245</strain>
    </source>
</reference>
<dbReference type="PANTHER" id="PTHR32089:SF112">
    <property type="entry name" value="LYSOZYME-LIKE PROTEIN-RELATED"/>
    <property type="match status" value="1"/>
</dbReference>
<evidence type="ECO:0008006" key="11">
    <source>
        <dbReference type="Google" id="ProtNLM"/>
    </source>
</evidence>
<dbReference type="InterPro" id="IPR004089">
    <property type="entry name" value="MCPsignal_dom"/>
</dbReference>
<dbReference type="PRINTS" id="PR00260">
    <property type="entry name" value="CHEMTRNSDUCR"/>
</dbReference>
<comment type="caution">
    <text evidence="9">The sequence shown here is derived from an EMBL/GenBank/DDBJ whole genome shotgun (WGS) entry which is preliminary data.</text>
</comment>
<organism evidence="9 10">
    <name type="scientific">Actinoplanes auranticolor</name>
    <dbReference type="NCBI Taxonomy" id="47988"/>
    <lineage>
        <taxon>Bacteria</taxon>
        <taxon>Bacillati</taxon>
        <taxon>Actinomycetota</taxon>
        <taxon>Actinomycetes</taxon>
        <taxon>Micromonosporales</taxon>
        <taxon>Micromonosporaceae</taxon>
        <taxon>Actinoplanes</taxon>
    </lineage>
</organism>
<dbReference type="SMART" id="SM00283">
    <property type="entry name" value="MA"/>
    <property type="match status" value="1"/>
</dbReference>
<dbReference type="InterPro" id="IPR003660">
    <property type="entry name" value="HAMP_dom"/>
</dbReference>
<dbReference type="Gene3D" id="1.10.287.950">
    <property type="entry name" value="Methyl-accepting chemotaxis protein"/>
    <property type="match status" value="1"/>
</dbReference>
<feature type="transmembrane region" description="Helical" evidence="6">
    <location>
        <begin position="367"/>
        <end position="388"/>
    </location>
</feature>
<dbReference type="GO" id="GO:0004420">
    <property type="term" value="F:hydroxymethylglutaryl-CoA reductase (NADPH) activity"/>
    <property type="evidence" value="ECO:0007669"/>
    <property type="project" value="InterPro"/>
</dbReference>
<dbReference type="InterPro" id="IPR033462">
    <property type="entry name" value="Cache_3-Cache_2"/>
</dbReference>
<feature type="domain" description="HAMP" evidence="8">
    <location>
        <begin position="391"/>
        <end position="443"/>
    </location>
</feature>
<dbReference type="InterPro" id="IPR002202">
    <property type="entry name" value="HMG_CoA_Rdtase"/>
</dbReference>
<proteinExistence type="inferred from homology"/>
<evidence type="ECO:0000256" key="6">
    <source>
        <dbReference type="SAM" id="Phobius"/>
    </source>
</evidence>
<dbReference type="SUPFAM" id="SSF58104">
    <property type="entry name" value="Methyl-accepting chemotaxis protein (MCP) signaling domain"/>
    <property type="match status" value="1"/>
</dbReference>
<evidence type="ECO:0000256" key="1">
    <source>
        <dbReference type="ARBA" id="ARBA00022692"/>
    </source>
</evidence>
<dbReference type="Pfam" id="PF00672">
    <property type="entry name" value="HAMP"/>
    <property type="match status" value="1"/>
</dbReference>
<dbReference type="InterPro" id="IPR029151">
    <property type="entry name" value="Sensor-like_sf"/>
</dbReference>
<dbReference type="EMBL" id="BOQL01000049">
    <property type="protein sequence ID" value="GIM74140.1"/>
    <property type="molecule type" value="Genomic_DNA"/>
</dbReference>
<dbReference type="PROSITE" id="PS50065">
    <property type="entry name" value="HMG_COA_REDUCTASE_4"/>
    <property type="match status" value="1"/>
</dbReference>
<dbReference type="SMART" id="SM00304">
    <property type="entry name" value="HAMP"/>
    <property type="match status" value="1"/>
</dbReference>
<dbReference type="PROSITE" id="PS50111">
    <property type="entry name" value="CHEMOTAXIS_TRANSDUC_2"/>
    <property type="match status" value="1"/>
</dbReference>